<evidence type="ECO:0000313" key="2">
    <source>
        <dbReference type="EMBL" id="GBP51646.1"/>
    </source>
</evidence>
<feature type="compositionally biased region" description="Polar residues" evidence="1">
    <location>
        <begin position="124"/>
        <end position="140"/>
    </location>
</feature>
<accession>A0A4C1WJM7</accession>
<evidence type="ECO:0000256" key="1">
    <source>
        <dbReference type="SAM" id="MobiDB-lite"/>
    </source>
</evidence>
<comment type="caution">
    <text evidence="2">The sequence shown here is derived from an EMBL/GenBank/DDBJ whole genome shotgun (WGS) entry which is preliminary data.</text>
</comment>
<protein>
    <submittedName>
        <fullName evidence="2">Uncharacterized protein</fullName>
    </submittedName>
</protein>
<gene>
    <name evidence="2" type="ORF">EVAR_96242_1</name>
</gene>
<proteinExistence type="predicted"/>
<organism evidence="2 3">
    <name type="scientific">Eumeta variegata</name>
    <name type="common">Bagworm moth</name>
    <name type="synonym">Eumeta japonica</name>
    <dbReference type="NCBI Taxonomy" id="151549"/>
    <lineage>
        <taxon>Eukaryota</taxon>
        <taxon>Metazoa</taxon>
        <taxon>Ecdysozoa</taxon>
        <taxon>Arthropoda</taxon>
        <taxon>Hexapoda</taxon>
        <taxon>Insecta</taxon>
        <taxon>Pterygota</taxon>
        <taxon>Neoptera</taxon>
        <taxon>Endopterygota</taxon>
        <taxon>Lepidoptera</taxon>
        <taxon>Glossata</taxon>
        <taxon>Ditrysia</taxon>
        <taxon>Tineoidea</taxon>
        <taxon>Psychidae</taxon>
        <taxon>Oiketicinae</taxon>
        <taxon>Eumeta</taxon>
    </lineage>
</organism>
<evidence type="ECO:0000313" key="3">
    <source>
        <dbReference type="Proteomes" id="UP000299102"/>
    </source>
</evidence>
<sequence length="196" mass="22151">MYVDLKNFEKQKANITRCSQAVTHPSTDRARRCLTSVIGREPVRSAWYGRSIFATDLQRNPFELRVRREAVDILKQLLPNSGRFRLLLNKNRLLKQLLSFSSTKLMFRLNRILHPKQPSLLVTSNTTSRLTSATRDSTGNAIAETPGRPRPRAHDSAGRVHAAALKLCLIATDATRMLFADAHSTRPKQRRGVYSG</sequence>
<dbReference type="EMBL" id="BGZK01000585">
    <property type="protein sequence ID" value="GBP51646.1"/>
    <property type="molecule type" value="Genomic_DNA"/>
</dbReference>
<dbReference type="Proteomes" id="UP000299102">
    <property type="component" value="Unassembled WGS sequence"/>
</dbReference>
<keyword evidence="3" id="KW-1185">Reference proteome</keyword>
<dbReference type="OrthoDB" id="10058982at2759"/>
<reference evidence="2 3" key="1">
    <citation type="journal article" date="2019" name="Commun. Biol.">
        <title>The bagworm genome reveals a unique fibroin gene that provides high tensile strength.</title>
        <authorList>
            <person name="Kono N."/>
            <person name="Nakamura H."/>
            <person name="Ohtoshi R."/>
            <person name="Tomita M."/>
            <person name="Numata K."/>
            <person name="Arakawa K."/>
        </authorList>
    </citation>
    <scope>NUCLEOTIDE SEQUENCE [LARGE SCALE GENOMIC DNA]</scope>
</reference>
<dbReference type="AlphaFoldDB" id="A0A4C1WJM7"/>
<feature type="region of interest" description="Disordered" evidence="1">
    <location>
        <begin position="124"/>
        <end position="156"/>
    </location>
</feature>
<name>A0A4C1WJM7_EUMVA</name>